<feature type="region of interest" description="Disordered" evidence="6">
    <location>
        <begin position="743"/>
        <end position="781"/>
    </location>
</feature>
<feature type="compositionally biased region" description="Gly residues" evidence="6">
    <location>
        <begin position="646"/>
        <end position="658"/>
    </location>
</feature>
<feature type="compositionally biased region" description="Gly residues" evidence="6">
    <location>
        <begin position="487"/>
        <end position="501"/>
    </location>
</feature>
<dbReference type="InterPro" id="IPR000719">
    <property type="entry name" value="Prot_kinase_dom"/>
</dbReference>
<name>A0A2K3DV61_CHLRE</name>
<evidence type="ECO:0000256" key="1">
    <source>
        <dbReference type="ARBA" id="ARBA00022679"/>
    </source>
</evidence>
<keyword evidence="4 5" id="KW-0067">ATP-binding</keyword>
<keyword evidence="7" id="KW-0472">Membrane</keyword>
<dbReference type="Pfam" id="PF00069">
    <property type="entry name" value="Pkinase"/>
    <property type="match status" value="1"/>
</dbReference>
<evidence type="ECO:0000313" key="9">
    <source>
        <dbReference type="EMBL" id="PNW84404.1"/>
    </source>
</evidence>
<feature type="binding site" evidence="5">
    <location>
        <position position="734"/>
    </location>
    <ligand>
        <name>ATP</name>
        <dbReference type="ChEBI" id="CHEBI:30616"/>
    </ligand>
</feature>
<dbReference type="Gramene" id="PNW84404">
    <property type="protein sequence ID" value="PNW84404"/>
    <property type="gene ID" value="CHLRE_03g144264v5"/>
</dbReference>
<dbReference type="SUPFAM" id="SSF56112">
    <property type="entry name" value="Protein kinase-like (PK-like)"/>
    <property type="match status" value="1"/>
</dbReference>
<evidence type="ECO:0000313" key="10">
    <source>
        <dbReference type="Proteomes" id="UP000006906"/>
    </source>
</evidence>
<dbReference type="Gene3D" id="1.10.510.10">
    <property type="entry name" value="Transferase(Phosphotransferase) domain 1"/>
    <property type="match status" value="1"/>
</dbReference>
<dbReference type="OrthoDB" id="5986190at2759"/>
<protein>
    <recommendedName>
        <fullName evidence="8">Protein kinase domain-containing protein</fullName>
    </recommendedName>
</protein>
<evidence type="ECO:0000256" key="7">
    <source>
        <dbReference type="SAM" id="Phobius"/>
    </source>
</evidence>
<feature type="compositionally biased region" description="Low complexity" evidence="6">
    <location>
        <begin position="750"/>
        <end position="763"/>
    </location>
</feature>
<feature type="region of interest" description="Disordered" evidence="6">
    <location>
        <begin position="822"/>
        <end position="853"/>
    </location>
</feature>
<dbReference type="GO" id="GO:0007165">
    <property type="term" value="P:signal transduction"/>
    <property type="evidence" value="ECO:0000318"/>
    <property type="project" value="GO_Central"/>
</dbReference>
<dbReference type="InterPro" id="IPR051681">
    <property type="entry name" value="Ser/Thr_Kinases-Pseudokinases"/>
</dbReference>
<feature type="region of interest" description="Disordered" evidence="6">
    <location>
        <begin position="470"/>
        <end position="511"/>
    </location>
</feature>
<keyword evidence="7" id="KW-0812">Transmembrane</keyword>
<evidence type="ECO:0000259" key="8">
    <source>
        <dbReference type="PROSITE" id="PS50011"/>
    </source>
</evidence>
<dbReference type="InterPro" id="IPR017441">
    <property type="entry name" value="Protein_kinase_ATP_BS"/>
</dbReference>
<proteinExistence type="predicted"/>
<evidence type="ECO:0000256" key="4">
    <source>
        <dbReference type="ARBA" id="ARBA00022840"/>
    </source>
</evidence>
<evidence type="ECO:0000256" key="6">
    <source>
        <dbReference type="SAM" id="MobiDB-lite"/>
    </source>
</evidence>
<reference evidence="9 10" key="1">
    <citation type="journal article" date="2007" name="Science">
        <title>The Chlamydomonas genome reveals the evolution of key animal and plant functions.</title>
        <authorList>
            <person name="Merchant S.S."/>
            <person name="Prochnik S.E."/>
            <person name="Vallon O."/>
            <person name="Harris E.H."/>
            <person name="Karpowicz S.J."/>
            <person name="Witman G.B."/>
            <person name="Terry A."/>
            <person name="Salamov A."/>
            <person name="Fritz-Laylin L.K."/>
            <person name="Marechal-Drouard L."/>
            <person name="Marshall W.F."/>
            <person name="Qu L.H."/>
            <person name="Nelson D.R."/>
            <person name="Sanderfoot A.A."/>
            <person name="Spalding M.H."/>
            <person name="Kapitonov V.V."/>
            <person name="Ren Q."/>
            <person name="Ferris P."/>
            <person name="Lindquist E."/>
            <person name="Shapiro H."/>
            <person name="Lucas S.M."/>
            <person name="Grimwood J."/>
            <person name="Schmutz J."/>
            <person name="Cardol P."/>
            <person name="Cerutti H."/>
            <person name="Chanfreau G."/>
            <person name="Chen C.L."/>
            <person name="Cognat V."/>
            <person name="Croft M.T."/>
            <person name="Dent R."/>
            <person name="Dutcher S."/>
            <person name="Fernandez E."/>
            <person name="Fukuzawa H."/>
            <person name="Gonzalez-Ballester D."/>
            <person name="Gonzalez-Halphen D."/>
            <person name="Hallmann A."/>
            <person name="Hanikenne M."/>
            <person name="Hippler M."/>
            <person name="Inwood W."/>
            <person name="Jabbari K."/>
            <person name="Kalanon M."/>
            <person name="Kuras R."/>
            <person name="Lefebvre P.A."/>
            <person name="Lemaire S.D."/>
            <person name="Lobanov A.V."/>
            <person name="Lohr M."/>
            <person name="Manuell A."/>
            <person name="Meier I."/>
            <person name="Mets L."/>
            <person name="Mittag M."/>
            <person name="Mittelmeier T."/>
            <person name="Moroney J.V."/>
            <person name="Moseley J."/>
            <person name="Napoli C."/>
            <person name="Nedelcu A.M."/>
            <person name="Niyogi K."/>
            <person name="Novoselov S.V."/>
            <person name="Paulsen I.T."/>
            <person name="Pazour G."/>
            <person name="Purton S."/>
            <person name="Ral J.P."/>
            <person name="Riano-Pachon D.M."/>
            <person name="Riekhof W."/>
            <person name="Rymarquis L."/>
            <person name="Schroda M."/>
            <person name="Stern D."/>
            <person name="Umen J."/>
            <person name="Willows R."/>
            <person name="Wilson N."/>
            <person name="Zimmer S.L."/>
            <person name="Allmer J."/>
            <person name="Balk J."/>
            <person name="Bisova K."/>
            <person name="Chen C.J."/>
            <person name="Elias M."/>
            <person name="Gendler K."/>
            <person name="Hauser C."/>
            <person name="Lamb M.R."/>
            <person name="Ledford H."/>
            <person name="Long J.C."/>
            <person name="Minagawa J."/>
            <person name="Page M.D."/>
            <person name="Pan J."/>
            <person name="Pootakham W."/>
            <person name="Roje S."/>
            <person name="Rose A."/>
            <person name="Stahlberg E."/>
            <person name="Terauchi A.M."/>
            <person name="Yang P."/>
            <person name="Ball S."/>
            <person name="Bowler C."/>
            <person name="Dieckmann C.L."/>
            <person name="Gladyshev V.N."/>
            <person name="Green P."/>
            <person name="Jorgensen R."/>
            <person name="Mayfield S."/>
            <person name="Mueller-Roeber B."/>
            <person name="Rajamani S."/>
            <person name="Sayre R.T."/>
            <person name="Brokstein P."/>
            <person name="Dubchak I."/>
            <person name="Goodstein D."/>
            <person name="Hornick L."/>
            <person name="Huang Y.W."/>
            <person name="Jhaveri J."/>
            <person name="Luo Y."/>
            <person name="Martinez D."/>
            <person name="Ngau W.C."/>
            <person name="Otillar B."/>
            <person name="Poliakov A."/>
            <person name="Porter A."/>
            <person name="Szajkowski L."/>
            <person name="Werner G."/>
            <person name="Zhou K."/>
            <person name="Grigoriev I.V."/>
            <person name="Rokhsar D.S."/>
            <person name="Grossman A.R."/>
        </authorList>
    </citation>
    <scope>NUCLEOTIDE SEQUENCE [LARGE SCALE GENOMIC DNA]</scope>
    <source>
        <strain evidence="10">CC-503</strain>
    </source>
</reference>
<feature type="compositionally biased region" description="Low complexity" evidence="6">
    <location>
        <begin position="659"/>
        <end position="668"/>
    </location>
</feature>
<keyword evidence="1" id="KW-0808">Transferase</keyword>
<dbReference type="InterPro" id="IPR008271">
    <property type="entry name" value="Ser/Thr_kinase_AS"/>
</dbReference>
<dbReference type="PROSITE" id="PS00107">
    <property type="entry name" value="PROTEIN_KINASE_ATP"/>
    <property type="match status" value="1"/>
</dbReference>
<dbReference type="GeneID" id="66052663"/>
<feature type="domain" description="Protein kinase" evidence="8">
    <location>
        <begin position="707"/>
        <end position="1182"/>
    </location>
</feature>
<keyword evidence="2 5" id="KW-0547">Nucleotide-binding</keyword>
<dbReference type="GO" id="GO:0004674">
    <property type="term" value="F:protein serine/threonine kinase activity"/>
    <property type="evidence" value="ECO:0000318"/>
    <property type="project" value="GO_Central"/>
</dbReference>
<feature type="compositionally biased region" description="Pro residues" evidence="6">
    <location>
        <begin position="930"/>
        <end position="940"/>
    </location>
</feature>
<gene>
    <name evidence="9" type="ORF">CHLRE_03g144264v5</name>
</gene>
<dbReference type="PANTHER" id="PTHR44329:SF214">
    <property type="entry name" value="PROTEIN KINASE DOMAIN-CONTAINING PROTEIN"/>
    <property type="match status" value="1"/>
</dbReference>
<feature type="region of interest" description="Disordered" evidence="6">
    <location>
        <begin position="288"/>
        <end position="338"/>
    </location>
</feature>
<organism evidence="9 10">
    <name type="scientific">Chlamydomonas reinhardtii</name>
    <name type="common">Chlamydomonas smithii</name>
    <dbReference type="NCBI Taxonomy" id="3055"/>
    <lineage>
        <taxon>Eukaryota</taxon>
        <taxon>Viridiplantae</taxon>
        <taxon>Chlorophyta</taxon>
        <taxon>core chlorophytes</taxon>
        <taxon>Chlorophyceae</taxon>
        <taxon>CS clade</taxon>
        <taxon>Chlamydomonadales</taxon>
        <taxon>Chlamydomonadaceae</taxon>
        <taxon>Chlamydomonas</taxon>
    </lineage>
</organism>
<feature type="compositionally biased region" description="Low complexity" evidence="6">
    <location>
        <begin position="308"/>
        <end position="318"/>
    </location>
</feature>
<dbReference type="RefSeq" id="XP_042925502.1">
    <property type="nucleotide sequence ID" value="XM_043060373.1"/>
</dbReference>
<dbReference type="Proteomes" id="UP000006906">
    <property type="component" value="Chromosome 3"/>
</dbReference>
<feature type="region of interest" description="Disordered" evidence="6">
    <location>
        <begin position="895"/>
        <end position="951"/>
    </location>
</feature>
<keyword evidence="3" id="KW-0418">Kinase</keyword>
<dbReference type="InParanoid" id="A0A2K3DV61"/>
<dbReference type="EMBL" id="CM008964">
    <property type="protein sequence ID" value="PNW84404.1"/>
    <property type="molecule type" value="Genomic_DNA"/>
</dbReference>
<dbReference type="KEGG" id="cre:CHLRE_03g144264v5"/>
<dbReference type="GO" id="GO:0005524">
    <property type="term" value="F:ATP binding"/>
    <property type="evidence" value="ECO:0007669"/>
    <property type="project" value="UniProtKB-UniRule"/>
</dbReference>
<feature type="compositionally biased region" description="Low complexity" evidence="6">
    <location>
        <begin position="895"/>
        <end position="905"/>
    </location>
</feature>
<dbReference type="PANTHER" id="PTHR44329">
    <property type="entry name" value="SERINE/THREONINE-PROTEIN KINASE TNNI3K-RELATED"/>
    <property type="match status" value="1"/>
</dbReference>
<dbReference type="InterPro" id="IPR011009">
    <property type="entry name" value="Kinase-like_dom_sf"/>
</dbReference>
<feature type="compositionally biased region" description="Low complexity" evidence="6">
    <location>
        <begin position="502"/>
        <end position="511"/>
    </location>
</feature>
<dbReference type="PROSITE" id="PS00108">
    <property type="entry name" value="PROTEIN_KINASE_ST"/>
    <property type="match status" value="1"/>
</dbReference>
<evidence type="ECO:0000256" key="3">
    <source>
        <dbReference type="ARBA" id="ARBA00022777"/>
    </source>
</evidence>
<evidence type="ECO:0000256" key="5">
    <source>
        <dbReference type="PROSITE-ProRule" id="PRU10141"/>
    </source>
</evidence>
<accession>A0A2K3DV61</accession>
<feature type="compositionally biased region" description="Low complexity" evidence="6">
    <location>
        <begin position="325"/>
        <end position="337"/>
    </location>
</feature>
<feature type="region of interest" description="Disordered" evidence="6">
    <location>
        <begin position="638"/>
        <end position="668"/>
    </location>
</feature>
<keyword evidence="10" id="KW-1185">Reference proteome</keyword>
<dbReference type="STRING" id="3055.A0A2K3DV61"/>
<dbReference type="SMART" id="SM00220">
    <property type="entry name" value="S_TKc"/>
    <property type="match status" value="1"/>
</dbReference>
<evidence type="ECO:0000256" key="2">
    <source>
        <dbReference type="ARBA" id="ARBA00022741"/>
    </source>
</evidence>
<keyword evidence="7" id="KW-1133">Transmembrane helix</keyword>
<dbReference type="AlphaFoldDB" id="A0A2K3DV61"/>
<dbReference type="Gene3D" id="3.30.200.20">
    <property type="entry name" value="Phosphorylase Kinase, domain 1"/>
    <property type="match status" value="1"/>
</dbReference>
<feature type="transmembrane region" description="Helical" evidence="7">
    <location>
        <begin position="250"/>
        <end position="277"/>
    </location>
</feature>
<feature type="region of interest" description="Disordered" evidence="6">
    <location>
        <begin position="200"/>
        <end position="223"/>
    </location>
</feature>
<dbReference type="PROSITE" id="PS50011">
    <property type="entry name" value="PROTEIN_KINASE_DOM"/>
    <property type="match status" value="1"/>
</dbReference>
<sequence length="1196" mass="117555">MRGLSATSPSILDLGSPDVRGKVRLANGVFATMRWVVLTHMRAGSITQTPGLDMFAPAIPGELATMHLDASYTLPEVCFPLSILSGLTAAFLPQRPPELPGNTSFDFSAPLPAPPGNCSSSPAAPPLQRCYLYAARYADLAAYGADLSPSSGLVSRNGYLLYFTDVLVLCSEVLADDCIAALGLVGCSTATHAAILAQRQPPPAEPAGGATAGGTGDDWPPLAPPPLPVPGRAIAAAAAASGADGTRAGVLVGAVVGGVAGGVLLAAAVAMGAVLLLRHRRRRLRLRAQLGMGQSAAQPRKQPEAGEGDSSGSGSAPASGGGTGSQLTTGALTATPPLELPPPRGCSWAARMALGSCGGGSCCCGAAQGGSAAACGCGLCTACGGAGFFESGGSPHVAGSRTAAGLESSSDCAFSTLAASALATTAIALSGGGGAWTPTARGPAACNTGLRSTAGAAGAAGTAAAACGGGMAPGGAEPRPGLPEQAAGGGSGCGSGSGSGGAWPAASPPGGSTEGLFQCGAAASSAASSSRAHLHSWAGTVPGASAGAGATEGAAGEVLSPLTPQRPDLDTSVTLVLGTGPGPELASRATAAGAAAGPGAGRVHLLAGTGPANAGRAIASGVVVNVGAGGAALLPPPAGAAAPAGSGPGSRGRTGTGTGTASSSPAATMCGTSTCAARPELDSSGDSGGCDSGTGTGSAMAAVNQVTLLPTVLGRGGFGRVYEGLYRGQRVAVKVIHVPLAQPAPQPSRPGEAAAGAPADAGAWGPGGGHDGDGPVLSPSVLYESQDSGQLRGVGAAAAAAAAAAAKVPTDQASLLETEALPPSPDLQQLHGLPAQGQLPQASGAPGSAQQEACEGGGGAVGVATARAAAAGGGGGGGRHGGDVLRQSQMVLGGPAAAGAGARAASGGGGGGQPLPQAPPSPGPGGGFVLPPPVAWPAPAPECGREDDRDGQLDSFHHEVQILGRCHHPCIVQLLAVCLTPPRLSLVMEAMETSLDKLIYGGARGSSSPPQLLPLPKVLHIALQIARGLEYLHPGVVHRDLKPANVLLNGAHTDRPVVKLTDFGLSRIRLATQATAHPEAGTPAFIAPECFDAANLGLVKHQADIYSFGVVLWSMLTGEEPWAGLNMVLIAVQISLHKRQLLVHHLPEERCPHKLKRLLWRCFEYEPMRRPAAADLVKDLLLLQEDLQRRDLRLQQ</sequence>